<evidence type="ECO:0000259" key="1">
    <source>
        <dbReference type="Pfam" id="PF17761"/>
    </source>
</evidence>
<evidence type="ECO:0000313" key="2">
    <source>
        <dbReference type="EMBL" id="HIR62506.1"/>
    </source>
</evidence>
<reference evidence="2" key="2">
    <citation type="journal article" date="2021" name="PeerJ">
        <title>Extensive microbial diversity within the chicken gut microbiome revealed by metagenomics and culture.</title>
        <authorList>
            <person name="Gilroy R."/>
            <person name="Ravi A."/>
            <person name="Getino M."/>
            <person name="Pursley I."/>
            <person name="Horton D.L."/>
            <person name="Alikhan N.F."/>
            <person name="Baker D."/>
            <person name="Gharbi K."/>
            <person name="Hall N."/>
            <person name="Watson M."/>
            <person name="Adriaenssens E.M."/>
            <person name="Foster-Nyarko E."/>
            <person name="Jarju S."/>
            <person name="Secka A."/>
            <person name="Antonio M."/>
            <person name="Oren A."/>
            <person name="Chaudhuri R.R."/>
            <person name="La Ragione R."/>
            <person name="Hildebrand F."/>
            <person name="Pallen M.J."/>
        </authorList>
    </citation>
    <scope>NUCLEOTIDE SEQUENCE</scope>
    <source>
        <strain evidence="2">ChiHjej13B12-12457</strain>
    </source>
</reference>
<dbReference type="EMBL" id="DVHI01000039">
    <property type="protein sequence ID" value="HIR62506.1"/>
    <property type="molecule type" value="Genomic_DNA"/>
</dbReference>
<feature type="domain" description="YhcG N-terminal" evidence="1">
    <location>
        <begin position="14"/>
        <end position="109"/>
    </location>
</feature>
<protein>
    <recommendedName>
        <fullName evidence="1">YhcG N-terminal domain-containing protein</fullName>
    </recommendedName>
</protein>
<organism evidence="2 3">
    <name type="scientific">Candidatus Coprenecus avistercoris</name>
    <dbReference type="NCBI Taxonomy" id="2840730"/>
    <lineage>
        <taxon>Bacteria</taxon>
        <taxon>Pseudomonadati</taxon>
        <taxon>Bacteroidota</taxon>
        <taxon>Bacteroidia</taxon>
        <taxon>Bacteroidales</taxon>
        <taxon>Rikenellaceae</taxon>
        <taxon>Rikenellaceae incertae sedis</taxon>
        <taxon>Candidatus Coprenecus</taxon>
    </lineage>
</organism>
<reference evidence="2" key="1">
    <citation type="submission" date="2020-10" db="EMBL/GenBank/DDBJ databases">
        <authorList>
            <person name="Gilroy R."/>
        </authorList>
    </citation>
    <scope>NUCLEOTIDE SEQUENCE</scope>
    <source>
        <strain evidence="2">ChiHjej13B12-12457</strain>
    </source>
</reference>
<accession>A0A9D1E132</accession>
<sequence>MSGVEKVKSSLLNDVREIISAARSQAVRSVDSCRVQMYWHIGRRIFEEEQHGKDRADYGVYLIKNLAKQLEPEYGSGFSVRQLEMCRQFYRLYPIANALRSQLNWTQYTI</sequence>
<dbReference type="InterPro" id="IPR041527">
    <property type="entry name" value="YhcG_N"/>
</dbReference>
<dbReference type="Proteomes" id="UP000886744">
    <property type="component" value="Unassembled WGS sequence"/>
</dbReference>
<gene>
    <name evidence="2" type="ORF">IAC94_03160</name>
</gene>
<dbReference type="AlphaFoldDB" id="A0A9D1E132"/>
<evidence type="ECO:0000313" key="3">
    <source>
        <dbReference type="Proteomes" id="UP000886744"/>
    </source>
</evidence>
<dbReference type="InterPro" id="IPR053148">
    <property type="entry name" value="PD-DEXK-like_domain"/>
</dbReference>
<dbReference type="PANTHER" id="PTHR30547">
    <property type="entry name" value="UNCHARACTERIZED PROTEIN YHCG-RELATED"/>
    <property type="match status" value="1"/>
</dbReference>
<comment type="caution">
    <text evidence="2">The sequence shown here is derived from an EMBL/GenBank/DDBJ whole genome shotgun (WGS) entry which is preliminary data.</text>
</comment>
<dbReference type="Pfam" id="PF17761">
    <property type="entry name" value="DUF1016_N"/>
    <property type="match status" value="1"/>
</dbReference>
<name>A0A9D1E132_9BACT</name>
<dbReference type="PANTHER" id="PTHR30547:SF5">
    <property type="entry name" value="NUCLEASE YHCG-RELATED"/>
    <property type="match status" value="1"/>
</dbReference>
<proteinExistence type="predicted"/>